<evidence type="ECO:0000256" key="1">
    <source>
        <dbReference type="ARBA" id="ARBA00022450"/>
    </source>
</evidence>
<dbReference type="Gene3D" id="1.10.1200.10">
    <property type="entry name" value="ACP-like"/>
    <property type="match status" value="1"/>
</dbReference>
<protein>
    <recommendedName>
        <fullName evidence="3">Carrier domain-containing protein</fullName>
    </recommendedName>
</protein>
<dbReference type="Proteomes" id="UP000470302">
    <property type="component" value="Unassembled WGS sequence"/>
</dbReference>
<proteinExistence type="predicted"/>
<evidence type="ECO:0000256" key="2">
    <source>
        <dbReference type="ARBA" id="ARBA00022553"/>
    </source>
</evidence>
<gene>
    <name evidence="4" type="ORF">GTP91_32805</name>
</gene>
<evidence type="ECO:0000259" key="3">
    <source>
        <dbReference type="PROSITE" id="PS50075"/>
    </source>
</evidence>
<accession>A0A845GEW5</accession>
<evidence type="ECO:0000313" key="4">
    <source>
        <dbReference type="EMBL" id="MYM91945.1"/>
    </source>
</evidence>
<dbReference type="InterPro" id="IPR020806">
    <property type="entry name" value="PKS_PP-bd"/>
</dbReference>
<dbReference type="InterPro" id="IPR036736">
    <property type="entry name" value="ACP-like_sf"/>
</dbReference>
<dbReference type="PROSITE" id="PS50075">
    <property type="entry name" value="CARRIER"/>
    <property type="match status" value="1"/>
</dbReference>
<dbReference type="GO" id="GO:0031177">
    <property type="term" value="F:phosphopantetheine binding"/>
    <property type="evidence" value="ECO:0007669"/>
    <property type="project" value="InterPro"/>
</dbReference>
<name>A0A845GEW5_9BURK</name>
<comment type="caution">
    <text evidence="4">The sequence shown here is derived from an EMBL/GenBank/DDBJ whole genome shotgun (WGS) entry which is preliminary data.</text>
</comment>
<keyword evidence="1" id="KW-0596">Phosphopantetheine</keyword>
<evidence type="ECO:0000313" key="5">
    <source>
        <dbReference type="Proteomes" id="UP000470302"/>
    </source>
</evidence>
<organism evidence="4 5">
    <name type="scientific">Duganella vulcania</name>
    <dbReference type="NCBI Taxonomy" id="2692166"/>
    <lineage>
        <taxon>Bacteria</taxon>
        <taxon>Pseudomonadati</taxon>
        <taxon>Pseudomonadota</taxon>
        <taxon>Betaproteobacteria</taxon>
        <taxon>Burkholderiales</taxon>
        <taxon>Oxalobacteraceae</taxon>
        <taxon>Telluria group</taxon>
        <taxon>Duganella</taxon>
    </lineage>
</organism>
<dbReference type="Gene3D" id="3.30.70.3290">
    <property type="match status" value="1"/>
</dbReference>
<dbReference type="SUPFAM" id="SSF47336">
    <property type="entry name" value="ACP-like"/>
    <property type="match status" value="1"/>
</dbReference>
<keyword evidence="2" id="KW-0597">Phosphoprotein</keyword>
<sequence>APTRNERLAGLAQRWAAGEQVDWRPLFRDGSARLVALPGHPLQPQRYWPDTALPAGGAGGGRAEEPLPEAHPAWLALVDEHARKALGHPSTVPLAPDMPLVDQGFTSLLGLELRRALEVRTGRSLPAGLLYDYPTLDRIAGLLSGIAPMPAPRRPTPPAEPTADESHFDFLDGLSAEELANLIDRELDCL</sequence>
<dbReference type="EMBL" id="WWCW01000322">
    <property type="protein sequence ID" value="MYM91945.1"/>
    <property type="molecule type" value="Genomic_DNA"/>
</dbReference>
<dbReference type="AlphaFoldDB" id="A0A845GEW5"/>
<dbReference type="SMART" id="SM00823">
    <property type="entry name" value="PKS_PP"/>
    <property type="match status" value="1"/>
</dbReference>
<dbReference type="Pfam" id="PF00550">
    <property type="entry name" value="PP-binding"/>
    <property type="match status" value="1"/>
</dbReference>
<feature type="domain" description="Carrier" evidence="3">
    <location>
        <begin position="72"/>
        <end position="147"/>
    </location>
</feature>
<reference evidence="4 5" key="1">
    <citation type="submission" date="2020-01" db="EMBL/GenBank/DDBJ databases">
        <title>Novel species isolated from a subtropical stream in China.</title>
        <authorList>
            <person name="Lu H."/>
        </authorList>
    </citation>
    <scope>NUCLEOTIDE SEQUENCE [LARGE SCALE GENOMIC DNA]</scope>
    <source>
        <strain evidence="4 5">FT82W</strain>
    </source>
</reference>
<feature type="non-terminal residue" evidence="4">
    <location>
        <position position="1"/>
    </location>
</feature>
<dbReference type="RefSeq" id="WP_161100484.1">
    <property type="nucleotide sequence ID" value="NZ_WWCW01000322.1"/>
</dbReference>
<dbReference type="InterPro" id="IPR009081">
    <property type="entry name" value="PP-bd_ACP"/>
</dbReference>